<name>A0ABT7HSF2_9BACT</name>
<organism evidence="2 3">
    <name type="scientific">Campylobacter gastrosuis</name>
    <dbReference type="NCBI Taxonomy" id="2974576"/>
    <lineage>
        <taxon>Bacteria</taxon>
        <taxon>Pseudomonadati</taxon>
        <taxon>Campylobacterota</taxon>
        <taxon>Epsilonproteobacteria</taxon>
        <taxon>Campylobacterales</taxon>
        <taxon>Campylobacteraceae</taxon>
        <taxon>Campylobacter</taxon>
    </lineage>
</organism>
<dbReference type="Proteomes" id="UP001173801">
    <property type="component" value="Unassembled WGS sequence"/>
</dbReference>
<evidence type="ECO:0000313" key="2">
    <source>
        <dbReference type="EMBL" id="MDL0089851.1"/>
    </source>
</evidence>
<reference evidence="2" key="2">
    <citation type="journal article" date="2023" name="Microorganisms">
        <title>Isolation and Genomic Characteristics of Cat-Borne Campylobacter felis sp. nov. and Sheep-Borne Campylobacter ovis sp. nov.</title>
        <authorList>
            <person name="Wang H."/>
            <person name="Li Y."/>
            <person name="Gu Y."/>
            <person name="Zhou G."/>
            <person name="Chen X."/>
            <person name="Zhang X."/>
            <person name="Shao Z."/>
            <person name="Zhang J."/>
            <person name="Zhang M."/>
        </authorList>
    </citation>
    <scope>NUCLEOTIDE SEQUENCE</scope>
    <source>
        <strain evidence="2">PS10</strain>
    </source>
</reference>
<accession>A0ABT7HSF2</accession>
<proteinExistence type="predicted"/>
<gene>
    <name evidence="2" type="ORF">NYG85_10810</name>
</gene>
<feature type="domain" description="DUF5675" evidence="1">
    <location>
        <begin position="16"/>
        <end position="136"/>
    </location>
</feature>
<evidence type="ECO:0000313" key="3">
    <source>
        <dbReference type="Proteomes" id="UP001173801"/>
    </source>
</evidence>
<evidence type="ECO:0000259" key="1">
    <source>
        <dbReference type="Pfam" id="PF18925"/>
    </source>
</evidence>
<protein>
    <submittedName>
        <fullName evidence="2">DUF5675 family protein</fullName>
    </submittedName>
</protein>
<sequence length="149" mass="17137">MQLYKIRKNKTMILNITRFKNVKDGTIGRFELLGDDNAVLLKGYTLEPAGDDTTEPNQDKRIPQGLYNVAWHKSPRFKMTLPLLFNESVSRERFILIHAGNYPKHTEGCILLGSIYTDEGVFNSKATLMQFLKLTKNQDFKVKITNKEV</sequence>
<dbReference type="InterPro" id="IPR043732">
    <property type="entry name" value="DUF5675"/>
</dbReference>
<comment type="caution">
    <text evidence="2">The sequence shown here is derived from an EMBL/GenBank/DDBJ whole genome shotgun (WGS) entry which is preliminary data.</text>
</comment>
<dbReference type="Pfam" id="PF18925">
    <property type="entry name" value="DUF5675"/>
    <property type="match status" value="1"/>
</dbReference>
<reference evidence="2" key="1">
    <citation type="submission" date="2022-08" db="EMBL/GenBank/DDBJ databases">
        <authorList>
            <person name="Wang H."/>
        </authorList>
    </citation>
    <scope>NUCLEOTIDE SEQUENCE</scope>
    <source>
        <strain evidence="2">PS10</strain>
    </source>
</reference>
<dbReference type="RefSeq" id="WP_284938591.1">
    <property type="nucleotide sequence ID" value="NZ_JANURM010000024.1"/>
</dbReference>
<keyword evidence="3" id="KW-1185">Reference proteome</keyword>
<dbReference type="EMBL" id="JANURM010000024">
    <property type="protein sequence ID" value="MDL0089851.1"/>
    <property type="molecule type" value="Genomic_DNA"/>
</dbReference>